<dbReference type="InterPro" id="IPR013750">
    <property type="entry name" value="GHMP_kinase_C_dom"/>
</dbReference>
<evidence type="ECO:0000256" key="1">
    <source>
        <dbReference type="ARBA" id="ARBA00005017"/>
    </source>
</evidence>
<evidence type="ECO:0000256" key="7">
    <source>
        <dbReference type="SAM" id="MobiDB-lite"/>
    </source>
</evidence>
<dbReference type="InterPro" id="IPR006204">
    <property type="entry name" value="GHMP_kinase_N_dom"/>
</dbReference>
<dbReference type="InterPro" id="IPR005917">
    <property type="entry name" value="Pmev_kinase_bact"/>
</dbReference>
<feature type="domain" description="GHMP kinase N-terminal" evidence="8">
    <location>
        <begin position="111"/>
        <end position="199"/>
    </location>
</feature>
<keyword evidence="5 10" id="KW-0418">Kinase</keyword>
<dbReference type="Pfam" id="PF00288">
    <property type="entry name" value="GHMP_kinases_N"/>
    <property type="match status" value="1"/>
</dbReference>
<evidence type="ECO:0000256" key="2">
    <source>
        <dbReference type="ARBA" id="ARBA00012958"/>
    </source>
</evidence>
<dbReference type="PRINTS" id="PR00959">
    <property type="entry name" value="MEVGALKINASE"/>
</dbReference>
<evidence type="ECO:0000313" key="11">
    <source>
        <dbReference type="Proteomes" id="UP001321475"/>
    </source>
</evidence>
<dbReference type="NCBIfam" id="TIGR01220">
    <property type="entry name" value="Pmev_kin_Gr_pos"/>
    <property type="match status" value="1"/>
</dbReference>
<dbReference type="Pfam" id="PF08544">
    <property type="entry name" value="GHMP_kinases_C"/>
    <property type="match status" value="1"/>
</dbReference>
<dbReference type="PANTHER" id="PTHR31814:SF2">
    <property type="entry name" value="PHOSPHOMEVALONATE KINASE"/>
    <property type="match status" value="1"/>
</dbReference>
<evidence type="ECO:0000256" key="3">
    <source>
        <dbReference type="ARBA" id="ARBA00022679"/>
    </source>
</evidence>
<dbReference type="RefSeq" id="WP_286217767.1">
    <property type="nucleotide sequence ID" value="NZ_AP027729.1"/>
</dbReference>
<dbReference type="EMBL" id="AP027729">
    <property type="protein sequence ID" value="BDZ43564.1"/>
    <property type="molecule type" value="Genomic_DNA"/>
</dbReference>
<organism evidence="10 11">
    <name type="scientific">Paraoerskovia sediminicola</name>
    <dbReference type="NCBI Taxonomy" id="1138587"/>
    <lineage>
        <taxon>Bacteria</taxon>
        <taxon>Bacillati</taxon>
        <taxon>Actinomycetota</taxon>
        <taxon>Actinomycetes</taxon>
        <taxon>Micrococcales</taxon>
        <taxon>Cellulomonadaceae</taxon>
        <taxon>Paraoerskovia</taxon>
    </lineage>
</organism>
<feature type="domain" description="GHMP kinase C-terminal" evidence="9">
    <location>
        <begin position="303"/>
        <end position="369"/>
    </location>
</feature>
<accession>A0ABN6XFD6</accession>
<keyword evidence="11" id="KW-1185">Reference proteome</keyword>
<keyword evidence="3" id="KW-0808">Transferase</keyword>
<evidence type="ECO:0000259" key="8">
    <source>
        <dbReference type="Pfam" id="PF00288"/>
    </source>
</evidence>
<dbReference type="InterPro" id="IPR014721">
    <property type="entry name" value="Ribsml_uS5_D2-typ_fold_subgr"/>
</dbReference>
<reference evidence="11" key="1">
    <citation type="journal article" date="2019" name="Int. J. Syst. Evol. Microbiol.">
        <title>The Global Catalogue of Microorganisms (GCM) 10K type strain sequencing project: providing services to taxonomists for standard genome sequencing and annotation.</title>
        <authorList>
            <consortium name="The Broad Institute Genomics Platform"/>
            <consortium name="The Broad Institute Genome Sequencing Center for Infectious Disease"/>
            <person name="Wu L."/>
            <person name="Ma J."/>
        </authorList>
    </citation>
    <scope>NUCLEOTIDE SEQUENCE [LARGE SCALE GENOMIC DNA]</scope>
    <source>
        <strain evidence="11">NBRC 108565</strain>
    </source>
</reference>
<dbReference type="SUPFAM" id="SSF55060">
    <property type="entry name" value="GHMP Kinase, C-terminal domain"/>
    <property type="match status" value="1"/>
</dbReference>
<evidence type="ECO:0000256" key="5">
    <source>
        <dbReference type="ARBA" id="ARBA00022777"/>
    </source>
</evidence>
<keyword evidence="4" id="KW-0547">Nucleotide-binding</keyword>
<comment type="pathway">
    <text evidence="1">Isoprenoid biosynthesis; isopentenyl diphosphate biosynthesis via mevalonate pathway; isopentenyl diphosphate from (R)-mevalonate: step 2/3.</text>
</comment>
<dbReference type="Gene3D" id="3.30.230.10">
    <property type="match status" value="1"/>
</dbReference>
<dbReference type="InterPro" id="IPR036554">
    <property type="entry name" value="GHMP_kinase_C_sf"/>
</dbReference>
<dbReference type="Gene3D" id="3.30.70.890">
    <property type="entry name" value="GHMP kinase, C-terminal domain"/>
    <property type="match status" value="1"/>
</dbReference>
<dbReference type="GO" id="GO:0016301">
    <property type="term" value="F:kinase activity"/>
    <property type="evidence" value="ECO:0007669"/>
    <property type="project" value="UniProtKB-KW"/>
</dbReference>
<dbReference type="InterPro" id="IPR020568">
    <property type="entry name" value="Ribosomal_Su5_D2-typ_SF"/>
</dbReference>
<feature type="region of interest" description="Disordered" evidence="7">
    <location>
        <begin position="64"/>
        <end position="92"/>
    </location>
</feature>
<evidence type="ECO:0000256" key="6">
    <source>
        <dbReference type="ARBA" id="ARBA00022840"/>
    </source>
</evidence>
<evidence type="ECO:0000313" key="10">
    <source>
        <dbReference type="EMBL" id="BDZ43564.1"/>
    </source>
</evidence>
<dbReference type="EC" id="2.7.4.2" evidence="2"/>
<dbReference type="SUPFAM" id="SSF54211">
    <property type="entry name" value="Ribosomal protein S5 domain 2-like"/>
    <property type="match status" value="1"/>
</dbReference>
<name>A0ABN6XFD6_9CELL</name>
<evidence type="ECO:0000256" key="4">
    <source>
        <dbReference type="ARBA" id="ARBA00022741"/>
    </source>
</evidence>
<proteinExistence type="predicted"/>
<protein>
    <recommendedName>
        <fullName evidence="2">phosphomevalonate kinase</fullName>
        <ecNumber evidence="2">2.7.4.2</ecNumber>
    </recommendedName>
</protein>
<feature type="region of interest" description="Disordered" evidence="7">
    <location>
        <begin position="378"/>
        <end position="408"/>
    </location>
</feature>
<gene>
    <name evidence="10" type="primary">mvaK2</name>
    <name evidence="10" type="ORF">GCM10025865_28630</name>
</gene>
<dbReference type="Proteomes" id="UP001321475">
    <property type="component" value="Chromosome"/>
</dbReference>
<sequence length="408" mass="41334">MITARAPGKLYLAGEYGVLRQGGTAVLTAVDRYVTVEVVTDDRSDDGSDTGSIRSAVIGGTLRWDRARDTGRGRPHGSADRPAGTPLPGAEHGLVTERDVPAALPVLSAIAAVEQVAAAHGRTLVGHHLSIRSELDAVDGRKLGLGSSAAVTVAVVRALGQLYGLATDDDAVLRLALAAQVRHDVSGSGGDLAAATYGGRVHYRAPDRARVAHLLEVHRAAALDMEWPGLEVVRLPLASTIELSVGWTGTPASSRTLVARALARTDPALQDEFGARSDAAADALAAALTDDDTSGAIRATREARDALRGYGASAGVAIETPELEALADAAALASGAGKSSGAGGGDCGIALTPAGQDLGPMLHAWRAAGIEPLTLATAGATTTNSTTAPSSTTAKGATPAPTTAEENR</sequence>
<dbReference type="InterPro" id="IPR035102">
    <property type="entry name" value="Phosphomevalonate_kinase"/>
</dbReference>
<keyword evidence="6" id="KW-0067">ATP-binding</keyword>
<dbReference type="PANTHER" id="PTHR31814">
    <property type="match status" value="1"/>
</dbReference>
<evidence type="ECO:0000259" key="9">
    <source>
        <dbReference type="Pfam" id="PF08544"/>
    </source>
</evidence>